<accession>A0ABT9YBZ3</accession>
<feature type="domain" description="Polymerase nucleotidyl transferase" evidence="1">
    <location>
        <begin position="39"/>
        <end position="85"/>
    </location>
</feature>
<dbReference type="RefSeq" id="WP_306979000.1">
    <property type="nucleotide sequence ID" value="NZ_JAUSUA010000001.1"/>
</dbReference>
<protein>
    <submittedName>
        <fullName evidence="2">Nucleotidyltransferase</fullName>
    </submittedName>
</protein>
<proteinExistence type="predicted"/>
<name>A0ABT9YBZ3_9BACI</name>
<evidence type="ECO:0000313" key="3">
    <source>
        <dbReference type="Proteomes" id="UP001225034"/>
    </source>
</evidence>
<dbReference type="InterPro" id="IPR002934">
    <property type="entry name" value="Polymerase_NTP_transf_dom"/>
</dbReference>
<dbReference type="CDD" id="cd05403">
    <property type="entry name" value="NT_KNTase_like"/>
    <property type="match status" value="1"/>
</dbReference>
<dbReference type="Pfam" id="PF01909">
    <property type="entry name" value="NTP_transf_2"/>
    <property type="match status" value="1"/>
</dbReference>
<comment type="caution">
    <text evidence="2">The sequence shown here is derived from an EMBL/GenBank/DDBJ whole genome shotgun (WGS) entry which is preliminary data.</text>
</comment>
<sequence>MMPSKIGTDSEGFIINPTSLKKVQSEFKPVITAIINVVNKVLKNNVHSMYLYGSVGRGEAKVGTSDMDVTVIVHSPLLTQERALLSAETDRAIDQLGKTITKVDYDIGTLEEALAPVYLYEWGFWLRHMCTCISGSDISQQFPKMKPTETISKALNRDFAGDLKQFKKELTDKDVFLSQVKKRSMVKRMIRGMYLTINTQDQSWSTKSMENLIILKGHFPDEEIFKELEELFEAEGDYPIESILAVLDHCLNWFHHRVYRLNVID</sequence>
<dbReference type="SUPFAM" id="SSF81301">
    <property type="entry name" value="Nucleotidyltransferase"/>
    <property type="match status" value="1"/>
</dbReference>
<dbReference type="EMBL" id="JAUSUA010000001">
    <property type="protein sequence ID" value="MDQ0205369.1"/>
    <property type="molecule type" value="Genomic_DNA"/>
</dbReference>
<evidence type="ECO:0000313" key="2">
    <source>
        <dbReference type="EMBL" id="MDQ0205369.1"/>
    </source>
</evidence>
<reference evidence="2 3" key="1">
    <citation type="submission" date="2023-07" db="EMBL/GenBank/DDBJ databases">
        <title>Genomic Encyclopedia of Type Strains, Phase IV (KMG-IV): sequencing the most valuable type-strain genomes for metagenomic binning, comparative biology and taxonomic classification.</title>
        <authorList>
            <person name="Goeker M."/>
        </authorList>
    </citation>
    <scope>NUCLEOTIDE SEQUENCE [LARGE SCALE GENOMIC DNA]</scope>
    <source>
        <strain evidence="2 3">DSM 19154</strain>
    </source>
</reference>
<evidence type="ECO:0000259" key="1">
    <source>
        <dbReference type="Pfam" id="PF01909"/>
    </source>
</evidence>
<dbReference type="Gene3D" id="3.30.460.10">
    <property type="entry name" value="Beta Polymerase, domain 2"/>
    <property type="match status" value="1"/>
</dbReference>
<dbReference type="InterPro" id="IPR043519">
    <property type="entry name" value="NT_sf"/>
</dbReference>
<keyword evidence="3" id="KW-1185">Reference proteome</keyword>
<gene>
    <name evidence="2" type="ORF">J2S05_000143</name>
</gene>
<dbReference type="Proteomes" id="UP001225034">
    <property type="component" value="Unassembled WGS sequence"/>
</dbReference>
<organism evidence="2 3">
    <name type="scientific">Alkalicoccobacillus murimartini</name>
    <dbReference type="NCBI Taxonomy" id="171685"/>
    <lineage>
        <taxon>Bacteria</taxon>
        <taxon>Bacillati</taxon>
        <taxon>Bacillota</taxon>
        <taxon>Bacilli</taxon>
        <taxon>Bacillales</taxon>
        <taxon>Bacillaceae</taxon>
        <taxon>Alkalicoccobacillus</taxon>
    </lineage>
</organism>